<proteinExistence type="predicted"/>
<evidence type="ECO:0000313" key="5">
    <source>
        <dbReference type="EMBL" id="WUR03877.1"/>
    </source>
</evidence>
<keyword evidence="2 3" id="KW-0539">Nucleus</keyword>
<name>A0AAX4JD48_9MICR</name>
<evidence type="ECO:0000313" key="6">
    <source>
        <dbReference type="Proteomes" id="UP001334084"/>
    </source>
</evidence>
<dbReference type="FunFam" id="1.10.10.10:FF:000135">
    <property type="entry name" value="forkhead box protein G1"/>
    <property type="match status" value="1"/>
</dbReference>
<dbReference type="InterPro" id="IPR050211">
    <property type="entry name" value="FOX_domain-containing"/>
</dbReference>
<evidence type="ECO:0000259" key="4">
    <source>
        <dbReference type="PROSITE" id="PS50039"/>
    </source>
</evidence>
<dbReference type="AlphaFoldDB" id="A0AAX4JD48"/>
<dbReference type="PROSITE" id="PS50039">
    <property type="entry name" value="FORK_HEAD_3"/>
    <property type="match status" value="1"/>
</dbReference>
<dbReference type="PROSITE" id="PS00658">
    <property type="entry name" value="FORK_HEAD_2"/>
    <property type="match status" value="1"/>
</dbReference>
<feature type="DNA-binding region" description="Fork-head" evidence="3">
    <location>
        <begin position="35"/>
        <end position="112"/>
    </location>
</feature>
<organism evidence="5 6">
    <name type="scientific">Vairimorpha necatrix</name>
    <dbReference type="NCBI Taxonomy" id="6039"/>
    <lineage>
        <taxon>Eukaryota</taxon>
        <taxon>Fungi</taxon>
        <taxon>Fungi incertae sedis</taxon>
        <taxon>Microsporidia</taxon>
        <taxon>Nosematidae</taxon>
        <taxon>Vairimorpha</taxon>
    </lineage>
</organism>
<dbReference type="GO" id="GO:0000981">
    <property type="term" value="F:DNA-binding transcription factor activity, RNA polymerase II-specific"/>
    <property type="evidence" value="ECO:0007669"/>
    <property type="project" value="TreeGrafter"/>
</dbReference>
<dbReference type="PANTHER" id="PTHR11829:SF343">
    <property type="entry name" value="FORK-HEAD DOMAIN-CONTAINING PROTEIN"/>
    <property type="match status" value="1"/>
</dbReference>
<dbReference type="Pfam" id="PF00250">
    <property type="entry name" value="Forkhead"/>
    <property type="match status" value="1"/>
</dbReference>
<evidence type="ECO:0000256" key="2">
    <source>
        <dbReference type="ARBA" id="ARBA00023242"/>
    </source>
</evidence>
<accession>A0AAX4JD48</accession>
<dbReference type="RefSeq" id="XP_065330022.1">
    <property type="nucleotide sequence ID" value="XM_065473950.1"/>
</dbReference>
<dbReference type="InterPro" id="IPR030456">
    <property type="entry name" value="TF_fork_head_CS_2"/>
</dbReference>
<feature type="domain" description="Fork-head" evidence="4">
    <location>
        <begin position="35"/>
        <end position="112"/>
    </location>
</feature>
<dbReference type="EMBL" id="CP142731">
    <property type="protein sequence ID" value="WUR03877.1"/>
    <property type="molecule type" value="Genomic_DNA"/>
</dbReference>
<dbReference type="GO" id="GO:0000978">
    <property type="term" value="F:RNA polymerase II cis-regulatory region sequence-specific DNA binding"/>
    <property type="evidence" value="ECO:0007669"/>
    <property type="project" value="TreeGrafter"/>
</dbReference>
<evidence type="ECO:0000256" key="3">
    <source>
        <dbReference type="PROSITE-ProRule" id="PRU00089"/>
    </source>
</evidence>
<comment type="subcellular location">
    <subcellularLocation>
        <location evidence="3">Nucleus</location>
    </subcellularLocation>
</comment>
<dbReference type="KEGG" id="vnx:VNE69_06190"/>
<dbReference type="SMART" id="SM00339">
    <property type="entry name" value="FH"/>
    <property type="match status" value="1"/>
</dbReference>
<dbReference type="PANTHER" id="PTHR11829">
    <property type="entry name" value="FORKHEAD BOX PROTEIN"/>
    <property type="match status" value="1"/>
</dbReference>
<gene>
    <name evidence="5" type="ORF">VNE69_06190</name>
</gene>
<reference evidence="5" key="1">
    <citation type="journal article" date="2024" name="BMC Genomics">
        <title>Functional annotation of a divergent genome using sequence and structure-based similarity.</title>
        <authorList>
            <person name="Svedberg D."/>
            <person name="Winiger R.R."/>
            <person name="Berg A."/>
            <person name="Sharma H."/>
            <person name="Tellgren-Roth C."/>
            <person name="Debrunner-Vossbrinck B.A."/>
            <person name="Vossbrinck C.R."/>
            <person name="Barandun J."/>
        </authorList>
    </citation>
    <scope>NUCLEOTIDE SEQUENCE</scope>
    <source>
        <strain evidence="5">Illinois isolate</strain>
    </source>
</reference>
<dbReference type="InterPro" id="IPR036388">
    <property type="entry name" value="WH-like_DNA-bd_sf"/>
</dbReference>
<dbReference type="GO" id="GO:0005634">
    <property type="term" value="C:nucleus"/>
    <property type="evidence" value="ECO:0007669"/>
    <property type="project" value="UniProtKB-SubCell"/>
</dbReference>
<keyword evidence="1 3" id="KW-0238">DNA-binding</keyword>
<dbReference type="InterPro" id="IPR036390">
    <property type="entry name" value="WH_DNA-bd_sf"/>
</dbReference>
<dbReference type="GeneID" id="90541687"/>
<evidence type="ECO:0000256" key="1">
    <source>
        <dbReference type="ARBA" id="ARBA00023125"/>
    </source>
</evidence>
<dbReference type="Proteomes" id="UP001334084">
    <property type="component" value="Chromosome 6"/>
</dbReference>
<sequence>MFFKDEGESTDTNFLDIYSTPTRLPKPTQIRSQRKPSISYAELISEALERSELGMLTLKEIYYYISHHYPYFNMNKTGWQNSIRHNLSLNKAFYKVPRGMGNPGKGSYWKINYEFATHKQGYRAKRLSSRTCSKMNSDGFMSQQGFLENIGVTEMISKSNITSVFDGNLASLYENVETNETHLESRNANNIFSFKK</sequence>
<dbReference type="SUPFAM" id="SSF46785">
    <property type="entry name" value="Winged helix' DNA-binding domain"/>
    <property type="match status" value="1"/>
</dbReference>
<dbReference type="PRINTS" id="PR00053">
    <property type="entry name" value="FORKHEAD"/>
</dbReference>
<dbReference type="CDD" id="cd00059">
    <property type="entry name" value="FH_FOX"/>
    <property type="match status" value="1"/>
</dbReference>
<dbReference type="Gene3D" id="1.10.10.10">
    <property type="entry name" value="Winged helix-like DNA-binding domain superfamily/Winged helix DNA-binding domain"/>
    <property type="match status" value="1"/>
</dbReference>
<dbReference type="InterPro" id="IPR001766">
    <property type="entry name" value="Fork_head_dom"/>
</dbReference>
<protein>
    <submittedName>
        <fullName evidence="5">Forkhead box protein</fullName>
    </submittedName>
</protein>
<keyword evidence="6" id="KW-1185">Reference proteome</keyword>